<dbReference type="InterPro" id="IPR036691">
    <property type="entry name" value="Endo/exonu/phosph_ase_sf"/>
</dbReference>
<dbReference type="GO" id="GO:0006506">
    <property type="term" value="P:GPI anchor biosynthetic process"/>
    <property type="evidence" value="ECO:0007669"/>
    <property type="project" value="TreeGrafter"/>
</dbReference>
<dbReference type="PANTHER" id="PTHR14859:SF15">
    <property type="entry name" value="ENDONUCLEASE_EXONUCLEASE_PHOSPHATASE DOMAIN-CONTAINING PROTEIN"/>
    <property type="match status" value="1"/>
</dbReference>
<protein>
    <submittedName>
        <fullName evidence="2">Endonuclease</fullName>
    </submittedName>
</protein>
<gene>
    <name evidence="2" type="ORF">C7S18_01960</name>
</gene>
<keyword evidence="2" id="KW-0378">Hydrolase</keyword>
<dbReference type="Gene3D" id="3.60.10.10">
    <property type="entry name" value="Endonuclease/exonuclease/phosphatase"/>
    <property type="match status" value="1"/>
</dbReference>
<dbReference type="InterPro" id="IPR005135">
    <property type="entry name" value="Endo/exonuclease/phosphatase"/>
</dbReference>
<dbReference type="RefSeq" id="WP_106889960.1">
    <property type="nucleotide sequence ID" value="NZ_CP027860.1"/>
</dbReference>
<dbReference type="KEGG" id="xba:C7S18_01960"/>
<reference evidence="2 3" key="1">
    <citation type="submission" date="2018-03" db="EMBL/GenBank/DDBJ databases">
        <title>Ahniella affigens gen. nov., sp. nov., a gammaproteobacterium isolated from sandy soil near a stream.</title>
        <authorList>
            <person name="Ko Y."/>
            <person name="Kim J.-H."/>
        </authorList>
    </citation>
    <scope>NUCLEOTIDE SEQUENCE [LARGE SCALE GENOMIC DNA]</scope>
    <source>
        <strain evidence="2 3">D13</strain>
    </source>
</reference>
<dbReference type="Proteomes" id="UP000241074">
    <property type="component" value="Chromosome"/>
</dbReference>
<dbReference type="Pfam" id="PF03372">
    <property type="entry name" value="Exo_endo_phos"/>
    <property type="match status" value="1"/>
</dbReference>
<keyword evidence="2" id="KW-0255">Endonuclease</keyword>
<dbReference type="PANTHER" id="PTHR14859">
    <property type="entry name" value="CALCOFLUOR WHITE HYPERSENSITIVE PROTEIN PRECURSOR"/>
    <property type="match status" value="1"/>
</dbReference>
<accession>A0A2P1PMG3</accession>
<dbReference type="GO" id="GO:0016020">
    <property type="term" value="C:membrane"/>
    <property type="evidence" value="ECO:0007669"/>
    <property type="project" value="GOC"/>
</dbReference>
<reference evidence="2 3" key="2">
    <citation type="submission" date="2018-03" db="EMBL/GenBank/DDBJ databases">
        <authorList>
            <person name="Keele B.F."/>
        </authorList>
    </citation>
    <scope>NUCLEOTIDE SEQUENCE [LARGE SCALE GENOMIC DNA]</scope>
    <source>
        <strain evidence="2 3">D13</strain>
    </source>
</reference>
<keyword evidence="2" id="KW-0540">Nuclease</keyword>
<feature type="domain" description="Endonuclease/exonuclease/phosphatase" evidence="1">
    <location>
        <begin position="4"/>
        <end position="230"/>
    </location>
</feature>
<dbReference type="SUPFAM" id="SSF56219">
    <property type="entry name" value="DNase I-like"/>
    <property type="match status" value="1"/>
</dbReference>
<dbReference type="EMBL" id="CP027860">
    <property type="protein sequence ID" value="AVP96031.1"/>
    <property type="molecule type" value="Genomic_DNA"/>
</dbReference>
<proteinExistence type="predicted"/>
<dbReference type="OrthoDB" id="5293344at2"/>
<evidence type="ECO:0000313" key="3">
    <source>
        <dbReference type="Proteomes" id="UP000241074"/>
    </source>
</evidence>
<evidence type="ECO:0000313" key="2">
    <source>
        <dbReference type="EMBL" id="AVP96031.1"/>
    </source>
</evidence>
<organism evidence="2 3">
    <name type="scientific">Ahniella affigens</name>
    <dbReference type="NCBI Taxonomy" id="2021234"/>
    <lineage>
        <taxon>Bacteria</taxon>
        <taxon>Pseudomonadati</taxon>
        <taxon>Pseudomonadota</taxon>
        <taxon>Gammaproteobacteria</taxon>
        <taxon>Lysobacterales</taxon>
        <taxon>Rhodanobacteraceae</taxon>
        <taxon>Ahniella</taxon>
    </lineage>
</organism>
<name>A0A2P1PMG3_9GAMM</name>
<dbReference type="AlphaFoldDB" id="A0A2P1PMG3"/>
<dbReference type="InterPro" id="IPR051916">
    <property type="entry name" value="GPI-anchor_lipid_remodeler"/>
</dbReference>
<sequence>MRLMTFNIQAGAYTGSYREYLTRSWQTVLPHKGKLRNLAGIAQLIEPCDFVAIQEADSASVRTGFRDQMEYLAEMAGFPFWSHQRNRNLGLAQPGSGLLSRFEPTSVIAHRLPGAIPGRGALEVHFGEDGQDLRLIVVHMALTAAGQLKQSRYLADLTADMKHVAILGDFNATPESDSLAPLFASKRLRSANTEPSFPSWNPSRNIDLVLLSAGLKVKHAEVYSVPISDHLPVQIDVEIPRSCAATLAGLNQT</sequence>
<evidence type="ECO:0000259" key="1">
    <source>
        <dbReference type="Pfam" id="PF03372"/>
    </source>
</evidence>
<dbReference type="GO" id="GO:0004519">
    <property type="term" value="F:endonuclease activity"/>
    <property type="evidence" value="ECO:0007669"/>
    <property type="project" value="UniProtKB-KW"/>
</dbReference>
<keyword evidence="3" id="KW-1185">Reference proteome</keyword>